<dbReference type="EMBL" id="CP032125">
    <property type="protein sequence ID" value="AXX97981.1"/>
    <property type="molecule type" value="Genomic_DNA"/>
</dbReference>
<evidence type="ECO:0000313" key="4">
    <source>
        <dbReference type="Proteomes" id="UP000261704"/>
    </source>
</evidence>
<keyword evidence="4" id="KW-1185">Reference proteome</keyword>
<feature type="domain" description="MobA-like NTP transferase" evidence="2">
    <location>
        <begin position="6"/>
        <end position="168"/>
    </location>
</feature>
<dbReference type="InterPro" id="IPR025877">
    <property type="entry name" value="MobA-like_NTP_Trfase"/>
</dbReference>
<name>A0A347UGK3_9RHOB</name>
<dbReference type="SUPFAM" id="SSF53448">
    <property type="entry name" value="Nucleotide-diphospho-sugar transferases"/>
    <property type="match status" value="1"/>
</dbReference>
<gene>
    <name evidence="3" type="ORF">BAR1_08570</name>
</gene>
<keyword evidence="1" id="KW-0460">Magnesium</keyword>
<dbReference type="Proteomes" id="UP000261704">
    <property type="component" value="Chromosome"/>
</dbReference>
<dbReference type="InterPro" id="IPR029044">
    <property type="entry name" value="Nucleotide-diphossugar_trans"/>
</dbReference>
<evidence type="ECO:0000313" key="3">
    <source>
        <dbReference type="EMBL" id="AXX97981.1"/>
    </source>
</evidence>
<dbReference type="PANTHER" id="PTHR43777">
    <property type="entry name" value="MOLYBDENUM COFACTOR CYTIDYLYLTRANSFERASE"/>
    <property type="match status" value="1"/>
</dbReference>
<evidence type="ECO:0000259" key="2">
    <source>
        <dbReference type="Pfam" id="PF12804"/>
    </source>
</evidence>
<evidence type="ECO:0000256" key="1">
    <source>
        <dbReference type="ARBA" id="ARBA00022842"/>
    </source>
</evidence>
<dbReference type="Pfam" id="PF12804">
    <property type="entry name" value="NTP_transf_3"/>
    <property type="match status" value="1"/>
</dbReference>
<accession>A0A347UGK3</accession>
<dbReference type="CDD" id="cd04182">
    <property type="entry name" value="GT_2_like_f"/>
    <property type="match status" value="1"/>
</dbReference>
<reference evidence="3 4" key="1">
    <citation type="submission" date="2018-09" db="EMBL/GenBank/DDBJ databases">
        <title>Profundibacter amoris BAR1 gen. nov., sp. nov., a new member of the Roseobacter clade isolated at Lokis Castle Vent Field on the Arctic Mid-Oceanic Ridge.</title>
        <authorList>
            <person name="Le Moine Bauer S."/>
            <person name="Sjoeberg A.G."/>
            <person name="L'Haridon S."/>
            <person name="Stokke R."/>
            <person name="Roalkvam I."/>
            <person name="Steen I.H."/>
            <person name="Dahle H."/>
        </authorList>
    </citation>
    <scope>NUCLEOTIDE SEQUENCE [LARGE SCALE GENOMIC DNA]</scope>
    <source>
        <strain evidence="3 4">BAR1</strain>
    </source>
</reference>
<keyword evidence="3" id="KW-0808">Transferase</keyword>
<protein>
    <submittedName>
        <fullName evidence="3">Nucleotidyltransferase family protein</fullName>
    </submittedName>
</protein>
<proteinExistence type="predicted"/>
<dbReference type="OrthoDB" id="9779263at2"/>
<dbReference type="AlphaFoldDB" id="A0A347UGK3"/>
<dbReference type="Gene3D" id="3.90.550.10">
    <property type="entry name" value="Spore Coat Polysaccharide Biosynthesis Protein SpsA, Chain A"/>
    <property type="match status" value="1"/>
</dbReference>
<dbReference type="RefSeq" id="WP_118942637.1">
    <property type="nucleotide sequence ID" value="NZ_CP032125.1"/>
</dbReference>
<dbReference type="KEGG" id="pamo:BAR1_08570"/>
<organism evidence="3 4">
    <name type="scientific">Profundibacter amoris</name>
    <dbReference type="NCBI Taxonomy" id="2171755"/>
    <lineage>
        <taxon>Bacteria</taxon>
        <taxon>Pseudomonadati</taxon>
        <taxon>Pseudomonadota</taxon>
        <taxon>Alphaproteobacteria</taxon>
        <taxon>Rhodobacterales</taxon>
        <taxon>Paracoccaceae</taxon>
        <taxon>Profundibacter</taxon>
    </lineage>
</organism>
<dbReference type="GO" id="GO:0016779">
    <property type="term" value="F:nucleotidyltransferase activity"/>
    <property type="evidence" value="ECO:0007669"/>
    <property type="project" value="UniProtKB-ARBA"/>
</dbReference>
<dbReference type="PANTHER" id="PTHR43777:SF1">
    <property type="entry name" value="MOLYBDENUM COFACTOR CYTIDYLYLTRANSFERASE"/>
    <property type="match status" value="1"/>
</dbReference>
<sequence>MTISILILAAGASMRMKGRDKLLEDVHGRPLLRHVTRRAVATGCPVMVALPAGNQTRRKLIEGLDVTILEVTDADSGMAASLRAGLGVLPDKARGLLVALADMPDITTDDYLNLIKAFLNDLEASIHRAASADGIAGNPVLLPRWAINDPDVFTGDAGARHLLRQHAERVRLVPLPDSHATTDLDTPQDWAKWRKRT</sequence>